<sequence length="92" mass="10631">MKASGAFQTGIQNQCPSGDNRWMDFYCETKEGFMTKPENSFDLLAKKVGTLSVVRRPTMPKHRRTKDAIYGVREPINTRRRRKHVATKSKDK</sequence>
<protein>
    <submittedName>
        <fullName evidence="1">Uncharacterized protein</fullName>
    </submittedName>
</protein>
<dbReference type="EMBL" id="UINC01094546">
    <property type="protein sequence ID" value="SVC49871.1"/>
    <property type="molecule type" value="Genomic_DNA"/>
</dbReference>
<name>A0A382MRA0_9ZZZZ</name>
<gene>
    <name evidence="1" type="ORF">METZ01_LOCUS302725</name>
</gene>
<evidence type="ECO:0000313" key="1">
    <source>
        <dbReference type="EMBL" id="SVC49871.1"/>
    </source>
</evidence>
<dbReference type="AlphaFoldDB" id="A0A382MRA0"/>
<accession>A0A382MRA0</accession>
<reference evidence="1" key="1">
    <citation type="submission" date="2018-05" db="EMBL/GenBank/DDBJ databases">
        <authorList>
            <person name="Lanie J.A."/>
            <person name="Ng W.-L."/>
            <person name="Kazmierczak K.M."/>
            <person name="Andrzejewski T.M."/>
            <person name="Davidsen T.M."/>
            <person name="Wayne K.J."/>
            <person name="Tettelin H."/>
            <person name="Glass J.I."/>
            <person name="Rusch D."/>
            <person name="Podicherti R."/>
            <person name="Tsui H.-C.T."/>
            <person name="Winkler M.E."/>
        </authorList>
    </citation>
    <scope>NUCLEOTIDE SEQUENCE</scope>
</reference>
<organism evidence="1">
    <name type="scientific">marine metagenome</name>
    <dbReference type="NCBI Taxonomy" id="408172"/>
    <lineage>
        <taxon>unclassified sequences</taxon>
        <taxon>metagenomes</taxon>
        <taxon>ecological metagenomes</taxon>
    </lineage>
</organism>
<proteinExistence type="predicted"/>